<sequence length="482" mass="53024">MGEAKDEFAPPKTGKVDDDGKLTDKFHGHEHAARYARRLMRALGRKPVLIPDEAAKQKKIEAAAALLSEYRYTSDTARADDKILTLTDDEMSAYFGDSDRLVLMKWLEDSIHPASEKPKGKPISLGQLKKIVAKEKARIANELKGDAGGEAASGTQRKSLVYQTRAAKLAEHLISEAEKDQENREKADKARRAVQALLYIESISKLAAPDDNDSVVLRARLDQVQEEFKKLLPWDDKLQSDAGSQLDQAYSNLNLDDLDEAEDLMEKVESRMATARDKAKKDLLTRLDTLEKDIATEVAKGSDLSTTDKHLAEARASANKGDFELAKAEIDKAKLLLIETQGKREIDITKEIEPVWRAARSSFENSLESIEDRIRSHKPASGETTVLAKMGIKAWTTDPLDRVTKAIRGLSNVSAGPTGMKTRLRAVATFREVKASVEKHPAGPLLAKNPWKVDVDIAALTGALDQISDTTLKSNGPDPQGG</sequence>
<feature type="region of interest" description="Disordered" evidence="1">
    <location>
        <begin position="1"/>
        <end position="24"/>
    </location>
</feature>
<dbReference type="AlphaFoldDB" id="A0A917AJ69"/>
<protein>
    <submittedName>
        <fullName evidence="2">Uncharacterized protein</fullName>
    </submittedName>
</protein>
<name>A0A917AJ69_9RHOB</name>
<organism evidence="2 3">
    <name type="scientific">Actibacterium pelagium</name>
    <dbReference type="NCBI Taxonomy" id="2029103"/>
    <lineage>
        <taxon>Bacteria</taxon>
        <taxon>Pseudomonadati</taxon>
        <taxon>Pseudomonadota</taxon>
        <taxon>Alphaproteobacteria</taxon>
        <taxon>Rhodobacterales</taxon>
        <taxon>Roseobacteraceae</taxon>
        <taxon>Actibacterium</taxon>
    </lineage>
</organism>
<evidence type="ECO:0000313" key="2">
    <source>
        <dbReference type="EMBL" id="GGE56820.1"/>
    </source>
</evidence>
<proteinExistence type="predicted"/>
<comment type="caution">
    <text evidence="2">The sequence shown here is derived from an EMBL/GenBank/DDBJ whole genome shotgun (WGS) entry which is preliminary data.</text>
</comment>
<reference evidence="2" key="2">
    <citation type="submission" date="2020-09" db="EMBL/GenBank/DDBJ databases">
        <authorList>
            <person name="Sun Q."/>
            <person name="Zhou Y."/>
        </authorList>
    </citation>
    <scope>NUCLEOTIDE SEQUENCE</scope>
    <source>
        <strain evidence="2">CGMCC 1.16012</strain>
    </source>
</reference>
<dbReference type="EMBL" id="BMKN01000002">
    <property type="protein sequence ID" value="GGE56820.1"/>
    <property type="molecule type" value="Genomic_DNA"/>
</dbReference>
<dbReference type="Proteomes" id="UP000606730">
    <property type="component" value="Unassembled WGS sequence"/>
</dbReference>
<dbReference type="RefSeq" id="WP_095594459.1">
    <property type="nucleotide sequence ID" value="NZ_BMKN01000002.1"/>
</dbReference>
<evidence type="ECO:0000313" key="3">
    <source>
        <dbReference type="Proteomes" id="UP000606730"/>
    </source>
</evidence>
<gene>
    <name evidence="2" type="ORF">GCM10011517_25740</name>
</gene>
<evidence type="ECO:0000256" key="1">
    <source>
        <dbReference type="SAM" id="MobiDB-lite"/>
    </source>
</evidence>
<reference evidence="2" key="1">
    <citation type="journal article" date="2014" name="Int. J. Syst. Evol. Microbiol.">
        <title>Complete genome sequence of Corynebacterium casei LMG S-19264T (=DSM 44701T), isolated from a smear-ripened cheese.</title>
        <authorList>
            <consortium name="US DOE Joint Genome Institute (JGI-PGF)"/>
            <person name="Walter F."/>
            <person name="Albersmeier A."/>
            <person name="Kalinowski J."/>
            <person name="Ruckert C."/>
        </authorList>
    </citation>
    <scope>NUCLEOTIDE SEQUENCE</scope>
    <source>
        <strain evidence="2">CGMCC 1.16012</strain>
    </source>
</reference>
<keyword evidence="3" id="KW-1185">Reference proteome</keyword>
<accession>A0A917AJ69</accession>